<evidence type="ECO:0000256" key="3">
    <source>
        <dbReference type="HAMAP-Rule" id="MF_00649"/>
    </source>
</evidence>
<organism evidence="4 5">
    <name type="scientific">Parvularcula maris</name>
    <dbReference type="NCBI Taxonomy" id="2965077"/>
    <lineage>
        <taxon>Bacteria</taxon>
        <taxon>Pseudomonadati</taxon>
        <taxon>Pseudomonadota</taxon>
        <taxon>Alphaproteobacteria</taxon>
        <taxon>Parvularculales</taxon>
        <taxon>Parvularculaceae</taxon>
        <taxon>Parvularcula</taxon>
    </lineage>
</organism>
<comment type="similarity">
    <text evidence="3">Belongs to the DNA gyrase inhibitor YacG family.</text>
</comment>
<dbReference type="PANTHER" id="PTHR36150">
    <property type="entry name" value="DNA GYRASE INHIBITOR YACG"/>
    <property type="match status" value="1"/>
</dbReference>
<dbReference type="EMBL" id="JANIBC010000021">
    <property type="protein sequence ID" value="MCQ8186522.1"/>
    <property type="molecule type" value="Genomic_DNA"/>
</dbReference>
<keyword evidence="5" id="KW-1185">Reference proteome</keyword>
<sequence length="60" mass="6640">MTSSANCPICSKRTEADYAPFCSKRCADVDLNRWLSDQYAVPGAEDESADLGDEDQSLRH</sequence>
<dbReference type="SUPFAM" id="SSF57716">
    <property type="entry name" value="Glucocorticoid receptor-like (DNA-binding domain)"/>
    <property type="match status" value="1"/>
</dbReference>
<evidence type="ECO:0000256" key="2">
    <source>
        <dbReference type="ARBA" id="ARBA00022833"/>
    </source>
</evidence>
<comment type="function">
    <text evidence="3">Inhibits all the catalytic activities of DNA gyrase by preventing its interaction with DNA. Acts by binding directly to the C-terminal domain of GyrB, which probably disrupts DNA binding by the gyrase.</text>
</comment>
<accession>A0A9X2LBA9</accession>
<feature type="binding site" evidence="3">
    <location>
        <position position="26"/>
    </location>
    <ligand>
        <name>Zn(2+)</name>
        <dbReference type="ChEBI" id="CHEBI:29105"/>
    </ligand>
</feature>
<dbReference type="HAMAP" id="MF_00649">
    <property type="entry name" value="DNA_gyrase_inhibitor_YacG"/>
    <property type="match status" value="1"/>
</dbReference>
<dbReference type="RefSeq" id="WP_256620455.1">
    <property type="nucleotide sequence ID" value="NZ_JANIBC010000021.1"/>
</dbReference>
<reference evidence="4" key="1">
    <citation type="submission" date="2022-07" db="EMBL/GenBank/DDBJ databases">
        <title>Parvularcula maris sp. nov., an algicidal bacterium isolated from seawater.</title>
        <authorList>
            <person name="Li F."/>
        </authorList>
    </citation>
    <scope>NUCLEOTIDE SEQUENCE</scope>
    <source>
        <strain evidence="4">BGMRC 0090</strain>
    </source>
</reference>
<gene>
    <name evidence="3 4" type="primary">yacG</name>
    <name evidence="4" type="ORF">NOG11_14155</name>
</gene>
<dbReference type="GO" id="GO:0008270">
    <property type="term" value="F:zinc ion binding"/>
    <property type="evidence" value="ECO:0007669"/>
    <property type="project" value="UniProtKB-UniRule"/>
</dbReference>
<evidence type="ECO:0000313" key="5">
    <source>
        <dbReference type="Proteomes" id="UP001142610"/>
    </source>
</evidence>
<keyword evidence="1 3" id="KW-0479">Metal-binding</keyword>
<dbReference type="InterPro" id="IPR013088">
    <property type="entry name" value="Znf_NHR/GATA"/>
</dbReference>
<evidence type="ECO:0000313" key="4">
    <source>
        <dbReference type="EMBL" id="MCQ8186522.1"/>
    </source>
</evidence>
<dbReference type="GO" id="GO:0006355">
    <property type="term" value="P:regulation of DNA-templated transcription"/>
    <property type="evidence" value="ECO:0007669"/>
    <property type="project" value="InterPro"/>
</dbReference>
<protein>
    <recommendedName>
        <fullName evidence="3">DNA gyrase inhibitor YacG</fullName>
    </recommendedName>
</protein>
<dbReference type="Gene3D" id="3.30.50.10">
    <property type="entry name" value="Erythroid Transcription Factor GATA-1, subunit A"/>
    <property type="match status" value="1"/>
</dbReference>
<comment type="cofactor">
    <cofactor evidence="3">
        <name>Zn(2+)</name>
        <dbReference type="ChEBI" id="CHEBI:29105"/>
    </cofactor>
    <text evidence="3">Binds 1 zinc ion.</text>
</comment>
<dbReference type="Proteomes" id="UP001142610">
    <property type="component" value="Unassembled WGS sequence"/>
</dbReference>
<comment type="subunit">
    <text evidence="3">Interacts with GyrB.</text>
</comment>
<keyword evidence="2 3" id="KW-0862">Zinc</keyword>
<dbReference type="GO" id="GO:0008657">
    <property type="term" value="F:DNA topoisomerase type II (double strand cut, ATP-hydrolyzing) inhibitor activity"/>
    <property type="evidence" value="ECO:0007669"/>
    <property type="project" value="UniProtKB-UniRule"/>
</dbReference>
<proteinExistence type="inferred from homology"/>
<feature type="binding site" evidence="3">
    <location>
        <position position="7"/>
    </location>
    <ligand>
        <name>Zn(2+)</name>
        <dbReference type="ChEBI" id="CHEBI:29105"/>
    </ligand>
</feature>
<feature type="binding site" evidence="3">
    <location>
        <position position="10"/>
    </location>
    <ligand>
        <name>Zn(2+)</name>
        <dbReference type="ChEBI" id="CHEBI:29105"/>
    </ligand>
</feature>
<dbReference type="PANTHER" id="PTHR36150:SF1">
    <property type="entry name" value="DNA GYRASE INHIBITOR YACG"/>
    <property type="match status" value="1"/>
</dbReference>
<comment type="caution">
    <text evidence="4">The sequence shown here is derived from an EMBL/GenBank/DDBJ whole genome shotgun (WGS) entry which is preliminary data.</text>
</comment>
<evidence type="ECO:0000256" key="1">
    <source>
        <dbReference type="ARBA" id="ARBA00022723"/>
    </source>
</evidence>
<dbReference type="Pfam" id="PF03884">
    <property type="entry name" value="YacG"/>
    <property type="match status" value="1"/>
</dbReference>
<dbReference type="AlphaFoldDB" id="A0A9X2LBA9"/>
<dbReference type="InterPro" id="IPR005584">
    <property type="entry name" value="DNA_gyrase_inhibitor_YacG"/>
</dbReference>
<name>A0A9X2LBA9_9PROT</name>
<feature type="binding site" evidence="3">
    <location>
        <position position="22"/>
    </location>
    <ligand>
        <name>Zn(2+)</name>
        <dbReference type="ChEBI" id="CHEBI:29105"/>
    </ligand>
</feature>